<proteinExistence type="predicted"/>
<dbReference type="Proteomes" id="UP001634747">
    <property type="component" value="Unassembled WGS sequence"/>
</dbReference>
<gene>
    <name evidence="1" type="ORF">ACK2TP_00175</name>
</gene>
<protein>
    <submittedName>
        <fullName evidence="1">Uncharacterized protein</fullName>
    </submittedName>
</protein>
<dbReference type="RefSeq" id="WP_263415133.1">
    <property type="nucleotide sequence ID" value="NZ_BAABBH010000001.1"/>
</dbReference>
<evidence type="ECO:0000313" key="1">
    <source>
        <dbReference type="EMBL" id="MFN2974166.1"/>
    </source>
</evidence>
<keyword evidence="2" id="KW-1185">Reference proteome</keyword>
<evidence type="ECO:0000313" key="2">
    <source>
        <dbReference type="Proteomes" id="UP001634747"/>
    </source>
</evidence>
<reference evidence="1 2" key="1">
    <citation type="submission" date="2024-12" db="EMBL/GenBank/DDBJ databases">
        <authorList>
            <person name="Lee Y."/>
        </authorList>
    </citation>
    <scope>NUCLEOTIDE SEQUENCE [LARGE SCALE GENOMIC DNA]</scope>
    <source>
        <strain evidence="1 2">03SUJ4</strain>
    </source>
</reference>
<accession>A0ABW9KEX8</accession>
<organism evidence="1 2">
    <name type="scientific">Terriglobus aquaticus</name>
    <dbReference type="NCBI Taxonomy" id="940139"/>
    <lineage>
        <taxon>Bacteria</taxon>
        <taxon>Pseudomonadati</taxon>
        <taxon>Acidobacteriota</taxon>
        <taxon>Terriglobia</taxon>
        <taxon>Terriglobales</taxon>
        <taxon>Acidobacteriaceae</taxon>
        <taxon>Terriglobus</taxon>
    </lineage>
</organism>
<comment type="caution">
    <text evidence="1">The sequence shown here is derived from an EMBL/GenBank/DDBJ whole genome shotgun (WGS) entry which is preliminary data.</text>
</comment>
<dbReference type="EMBL" id="JBJYXY010000001">
    <property type="protein sequence ID" value="MFN2974166.1"/>
    <property type="molecule type" value="Genomic_DNA"/>
</dbReference>
<name>A0ABW9KEX8_9BACT</name>
<sequence>MEWSTAIAAEDPVLVVPWQSPDGQLRWVDLREDDFAMDEIREADEHPALLSALRALNSARSPVFTAKCDVWAMEAEELEATRDDLLLEPEQAEAGVACYLDLLWRDRGIFASRHRTEQVLHRLDRMIEELPGSLAKAEAVVRPAVVELEGAVAEGYCLSLYVKGVGVDATEADERWSAALREVVALFRRSELLAL</sequence>